<reference evidence="7 8" key="1">
    <citation type="submission" date="2017-06" db="EMBL/GenBank/DDBJ databases">
        <title>Genome sequence of Bacillus sonorensis strain SRCM101395.</title>
        <authorList>
            <person name="Cho S.H."/>
        </authorList>
    </citation>
    <scope>NUCLEOTIDE SEQUENCE [LARGE SCALE GENOMIC DNA]</scope>
    <source>
        <strain evidence="7 8">SRCM101395</strain>
    </source>
</reference>
<feature type="transmembrane region" description="Helical" evidence="5">
    <location>
        <begin position="35"/>
        <end position="55"/>
    </location>
</feature>
<keyword evidence="3 5" id="KW-1133">Transmembrane helix</keyword>
<protein>
    <submittedName>
        <fullName evidence="7">Membrane protein YknW</fullName>
    </submittedName>
</protein>
<dbReference type="EMBL" id="CP021920">
    <property type="protein sequence ID" value="ASB89811.1"/>
    <property type="molecule type" value="Genomic_DNA"/>
</dbReference>
<dbReference type="Proteomes" id="UP000196877">
    <property type="component" value="Chromosome"/>
</dbReference>
<proteinExistence type="predicted"/>
<feature type="transmembrane region" description="Helical" evidence="5">
    <location>
        <begin position="161"/>
        <end position="182"/>
    </location>
</feature>
<gene>
    <name evidence="7" type="ORF">S101395_03304</name>
</gene>
<dbReference type="RefSeq" id="WP_006638364.1">
    <property type="nucleotide sequence ID" value="NZ_BORD01000004.1"/>
</dbReference>
<evidence type="ECO:0000313" key="7">
    <source>
        <dbReference type="EMBL" id="ASB89811.1"/>
    </source>
</evidence>
<dbReference type="InterPro" id="IPR006977">
    <property type="entry name" value="Yip1_dom"/>
</dbReference>
<sequence>MESQLDLSKEGRRPSLLGLITSPGEQFERMRDKPVFWLPLVVVLIISVAGAYFLNQKLSISSELQELPNAELITSVLSVISIVGSIIGSTISLLVSALIYWLIVKIGKGQTDYVHMFSLAVFIYFIGAIGQLINGAVISFANIDPEVIVTSLNGVIPAGQPLKSLLAVFEIFAIWKLILLALGLQKVGGISKKAAWTGVAVLFVISILLALIGGLFINFSESFEGAL</sequence>
<evidence type="ECO:0000256" key="3">
    <source>
        <dbReference type="ARBA" id="ARBA00022989"/>
    </source>
</evidence>
<keyword evidence="2 5" id="KW-0812">Transmembrane</keyword>
<feature type="domain" description="Yip1" evidence="6">
    <location>
        <begin position="18"/>
        <end position="211"/>
    </location>
</feature>
<evidence type="ECO:0000256" key="5">
    <source>
        <dbReference type="SAM" id="Phobius"/>
    </source>
</evidence>
<feature type="transmembrane region" description="Helical" evidence="5">
    <location>
        <begin position="75"/>
        <end position="104"/>
    </location>
</feature>
<accession>A0ABM6LKC3</accession>
<dbReference type="Pfam" id="PF04893">
    <property type="entry name" value="Yip1"/>
    <property type="match status" value="1"/>
</dbReference>
<keyword evidence="8" id="KW-1185">Reference proteome</keyword>
<evidence type="ECO:0000256" key="4">
    <source>
        <dbReference type="ARBA" id="ARBA00023136"/>
    </source>
</evidence>
<evidence type="ECO:0000256" key="1">
    <source>
        <dbReference type="ARBA" id="ARBA00004141"/>
    </source>
</evidence>
<evidence type="ECO:0000256" key="2">
    <source>
        <dbReference type="ARBA" id="ARBA00022692"/>
    </source>
</evidence>
<feature type="transmembrane region" description="Helical" evidence="5">
    <location>
        <begin position="116"/>
        <end position="141"/>
    </location>
</feature>
<organism evidence="7 8">
    <name type="scientific">Bacillus sonorensis</name>
    <dbReference type="NCBI Taxonomy" id="119858"/>
    <lineage>
        <taxon>Bacteria</taxon>
        <taxon>Bacillati</taxon>
        <taxon>Bacillota</taxon>
        <taxon>Bacilli</taxon>
        <taxon>Bacillales</taxon>
        <taxon>Bacillaceae</taxon>
        <taxon>Bacillus</taxon>
    </lineage>
</organism>
<feature type="transmembrane region" description="Helical" evidence="5">
    <location>
        <begin position="194"/>
        <end position="217"/>
    </location>
</feature>
<dbReference type="GeneID" id="92852755"/>
<keyword evidence="4 5" id="KW-0472">Membrane</keyword>
<name>A0ABM6LKC3_9BACI</name>
<evidence type="ECO:0000313" key="8">
    <source>
        <dbReference type="Proteomes" id="UP000196877"/>
    </source>
</evidence>
<comment type="subcellular location">
    <subcellularLocation>
        <location evidence="1">Membrane</location>
        <topology evidence="1">Multi-pass membrane protein</topology>
    </subcellularLocation>
</comment>
<evidence type="ECO:0000259" key="6">
    <source>
        <dbReference type="Pfam" id="PF04893"/>
    </source>
</evidence>